<accession>A0A7D4TWC1</accession>
<dbReference type="Pfam" id="PF16022">
    <property type="entry name" value="DUF4783"/>
    <property type="match status" value="1"/>
</dbReference>
<reference evidence="1 2" key="1">
    <citation type="submission" date="2020-05" db="EMBL/GenBank/DDBJ databases">
        <title>Mucilaginibacter mali sp. nov.</title>
        <authorList>
            <person name="Kim H.S."/>
            <person name="Lee K.C."/>
            <person name="Suh M.K."/>
            <person name="Kim J.-S."/>
            <person name="Han K.-I."/>
            <person name="Eom M.K."/>
            <person name="Shin Y.K."/>
            <person name="Lee J.-S."/>
        </authorList>
    </citation>
    <scope>NUCLEOTIDE SEQUENCE [LARGE SCALE GENOMIC DNA]</scope>
    <source>
        <strain evidence="1 2">G2-14</strain>
    </source>
</reference>
<organism evidence="1 2">
    <name type="scientific">Mucilaginibacter mali</name>
    <dbReference type="NCBI Taxonomy" id="2740462"/>
    <lineage>
        <taxon>Bacteria</taxon>
        <taxon>Pseudomonadati</taxon>
        <taxon>Bacteroidota</taxon>
        <taxon>Sphingobacteriia</taxon>
        <taxon>Sphingobacteriales</taxon>
        <taxon>Sphingobacteriaceae</taxon>
        <taxon>Mucilaginibacter</taxon>
    </lineage>
</organism>
<protein>
    <submittedName>
        <fullName evidence="1">DUF4783 domain-containing protein</fullName>
    </submittedName>
</protein>
<dbReference type="AlphaFoldDB" id="A0A7D4TWC1"/>
<gene>
    <name evidence="1" type="ORF">HQ865_06060</name>
</gene>
<name>A0A7D4TWC1_9SPHI</name>
<dbReference type="InterPro" id="IPR031977">
    <property type="entry name" value="DUF4783"/>
</dbReference>
<evidence type="ECO:0000313" key="1">
    <source>
        <dbReference type="EMBL" id="QKJ29337.1"/>
    </source>
</evidence>
<sequence>MMTRLFIMLLYIMPIGHTAPGPIDNAADLIKANNIHKLAEMFAPTVEITILNEENIYSAAQAEVVLQNFFKANPVKSMQIVHRVNSNPIIRYAVLQLVTANGTYRTSISLKQVDGKFLLNEIKVETDKKG</sequence>
<proteinExistence type="predicted"/>
<keyword evidence="2" id="KW-1185">Reference proteome</keyword>
<dbReference type="KEGG" id="mmab:HQ865_06060"/>
<dbReference type="EMBL" id="CP054139">
    <property type="protein sequence ID" value="QKJ29337.1"/>
    <property type="molecule type" value="Genomic_DNA"/>
</dbReference>
<dbReference type="Gene3D" id="3.10.450.50">
    <property type="match status" value="1"/>
</dbReference>
<evidence type="ECO:0000313" key="2">
    <source>
        <dbReference type="Proteomes" id="UP000505355"/>
    </source>
</evidence>
<dbReference type="Proteomes" id="UP000505355">
    <property type="component" value="Chromosome"/>
</dbReference>
<dbReference type="RefSeq" id="WP_173414031.1">
    <property type="nucleotide sequence ID" value="NZ_CP054139.1"/>
</dbReference>